<dbReference type="AlphaFoldDB" id="A0A6C0I4I2"/>
<dbReference type="InterPro" id="IPR043929">
    <property type="entry name" value="DUF5755"/>
</dbReference>
<dbReference type="EMBL" id="MN740086">
    <property type="protein sequence ID" value="QHT87305.1"/>
    <property type="molecule type" value="Genomic_DNA"/>
</dbReference>
<keyword evidence="1" id="KW-0812">Transmembrane</keyword>
<accession>A0A6C0I4I2</accession>
<protein>
    <submittedName>
        <fullName evidence="2">Uncharacterized protein</fullName>
    </submittedName>
</protein>
<sequence>MAKKCIPGLFCIDNMLLFLVIVILILLLYVMQRQNTVTIVQPQQTEQTEQIPNRSVSTRLDPINDPYSPPMSAAGVYFPPDSGDIRGVPINMRTRGMFSQYEQVGILTRSGNGSADNILPLLGRQVMTGRNKWQYYTMTSGSNLNTKLPIRVNGRDSTDEYGCDEITSRDNVYVAGYNDVFTATVYNKNSFQYIPV</sequence>
<reference evidence="2" key="1">
    <citation type="journal article" date="2020" name="Nature">
        <title>Giant virus diversity and host interactions through global metagenomics.</title>
        <authorList>
            <person name="Schulz F."/>
            <person name="Roux S."/>
            <person name="Paez-Espino D."/>
            <person name="Jungbluth S."/>
            <person name="Walsh D.A."/>
            <person name="Denef V.J."/>
            <person name="McMahon K.D."/>
            <person name="Konstantinidis K.T."/>
            <person name="Eloe-Fadrosh E.A."/>
            <person name="Kyrpides N.C."/>
            <person name="Woyke T."/>
        </authorList>
    </citation>
    <scope>NUCLEOTIDE SEQUENCE</scope>
    <source>
        <strain evidence="2">GVMAG-M-3300023184-190</strain>
    </source>
</reference>
<evidence type="ECO:0000256" key="1">
    <source>
        <dbReference type="SAM" id="Phobius"/>
    </source>
</evidence>
<keyword evidence="1" id="KW-1133">Transmembrane helix</keyword>
<organism evidence="2">
    <name type="scientific">viral metagenome</name>
    <dbReference type="NCBI Taxonomy" id="1070528"/>
    <lineage>
        <taxon>unclassified sequences</taxon>
        <taxon>metagenomes</taxon>
        <taxon>organismal metagenomes</taxon>
    </lineage>
</organism>
<keyword evidence="1" id="KW-0472">Membrane</keyword>
<feature type="transmembrane region" description="Helical" evidence="1">
    <location>
        <begin position="12"/>
        <end position="31"/>
    </location>
</feature>
<evidence type="ECO:0000313" key="2">
    <source>
        <dbReference type="EMBL" id="QHT87305.1"/>
    </source>
</evidence>
<dbReference type="Pfam" id="PF19059">
    <property type="entry name" value="DUF5755"/>
    <property type="match status" value="1"/>
</dbReference>
<proteinExistence type="predicted"/>
<name>A0A6C0I4I2_9ZZZZ</name>